<dbReference type="Proteomes" id="UP000299102">
    <property type="component" value="Unassembled WGS sequence"/>
</dbReference>
<gene>
    <name evidence="1" type="ORF">EVAR_47786_1</name>
</gene>
<comment type="caution">
    <text evidence="1">The sequence shown here is derived from an EMBL/GenBank/DDBJ whole genome shotgun (WGS) entry which is preliminary data.</text>
</comment>
<evidence type="ECO:0000313" key="2">
    <source>
        <dbReference type="Proteomes" id="UP000299102"/>
    </source>
</evidence>
<keyword evidence="2" id="KW-1185">Reference proteome</keyword>
<dbReference type="AlphaFoldDB" id="A0A4C1XYE2"/>
<evidence type="ECO:0000313" key="1">
    <source>
        <dbReference type="EMBL" id="GBP67225.1"/>
    </source>
</evidence>
<sequence length="94" mass="10772">MSRAKAIPEDGPFVTSPRVQYLFVPAPAPRTIGFRPQSTSYTGKRDGTAALRARVYGYGAIKDRWMRYRSVWRSRCRSLGSSYQRTFHGLDVRQ</sequence>
<organism evidence="1 2">
    <name type="scientific">Eumeta variegata</name>
    <name type="common">Bagworm moth</name>
    <name type="synonym">Eumeta japonica</name>
    <dbReference type="NCBI Taxonomy" id="151549"/>
    <lineage>
        <taxon>Eukaryota</taxon>
        <taxon>Metazoa</taxon>
        <taxon>Ecdysozoa</taxon>
        <taxon>Arthropoda</taxon>
        <taxon>Hexapoda</taxon>
        <taxon>Insecta</taxon>
        <taxon>Pterygota</taxon>
        <taxon>Neoptera</taxon>
        <taxon>Endopterygota</taxon>
        <taxon>Lepidoptera</taxon>
        <taxon>Glossata</taxon>
        <taxon>Ditrysia</taxon>
        <taxon>Tineoidea</taxon>
        <taxon>Psychidae</taxon>
        <taxon>Oiketicinae</taxon>
        <taxon>Eumeta</taxon>
    </lineage>
</organism>
<reference evidence="1 2" key="1">
    <citation type="journal article" date="2019" name="Commun. Biol.">
        <title>The bagworm genome reveals a unique fibroin gene that provides high tensile strength.</title>
        <authorList>
            <person name="Kono N."/>
            <person name="Nakamura H."/>
            <person name="Ohtoshi R."/>
            <person name="Tomita M."/>
            <person name="Numata K."/>
            <person name="Arakawa K."/>
        </authorList>
    </citation>
    <scope>NUCLEOTIDE SEQUENCE [LARGE SCALE GENOMIC DNA]</scope>
</reference>
<protein>
    <submittedName>
        <fullName evidence="1">Uncharacterized protein</fullName>
    </submittedName>
</protein>
<accession>A0A4C1XYE2</accession>
<name>A0A4C1XYE2_EUMVA</name>
<proteinExistence type="predicted"/>
<dbReference type="EMBL" id="BGZK01000976">
    <property type="protein sequence ID" value="GBP67225.1"/>
    <property type="molecule type" value="Genomic_DNA"/>
</dbReference>